<dbReference type="GO" id="GO:0046910">
    <property type="term" value="F:pectinesterase inhibitor activity"/>
    <property type="evidence" value="ECO:0007669"/>
    <property type="project" value="InterPro"/>
</dbReference>
<dbReference type="InParanoid" id="A0A2P5ET82"/>
<comment type="caution">
    <text evidence="6">The sequence shown here is derived from an EMBL/GenBank/DDBJ whole genome shotgun (WGS) entry which is preliminary data.</text>
</comment>
<dbReference type="InterPro" id="IPR052421">
    <property type="entry name" value="PCW_Enzyme_Inhibitor"/>
</dbReference>
<evidence type="ECO:0000259" key="5">
    <source>
        <dbReference type="SMART" id="SM00856"/>
    </source>
</evidence>
<dbReference type="EMBL" id="JXTC01000102">
    <property type="protein sequence ID" value="PON88727.1"/>
    <property type="molecule type" value="Genomic_DNA"/>
</dbReference>
<dbReference type="InterPro" id="IPR006501">
    <property type="entry name" value="Pectinesterase_inhib_dom"/>
</dbReference>
<evidence type="ECO:0000256" key="1">
    <source>
        <dbReference type="ARBA" id="ARBA00022729"/>
    </source>
</evidence>
<dbReference type="PANTHER" id="PTHR36710">
    <property type="entry name" value="PECTINESTERASE INHIBITOR-LIKE"/>
    <property type="match status" value="1"/>
</dbReference>
<dbReference type="PANTHER" id="PTHR36710:SF1">
    <property type="entry name" value="F14J9.2 PROTEIN"/>
    <property type="match status" value="1"/>
</dbReference>
<dbReference type="OrthoDB" id="1094948at2759"/>
<feature type="chain" id="PRO_5015184280" evidence="4">
    <location>
        <begin position="27"/>
        <end position="196"/>
    </location>
</feature>
<dbReference type="InterPro" id="IPR035513">
    <property type="entry name" value="Invertase/methylesterase_inhib"/>
</dbReference>
<dbReference type="Gene3D" id="1.20.140.40">
    <property type="entry name" value="Invertase/pectin methylesterase inhibitor family protein"/>
    <property type="match status" value="1"/>
</dbReference>
<dbReference type="CDD" id="cd15797">
    <property type="entry name" value="PMEI"/>
    <property type="match status" value="1"/>
</dbReference>
<dbReference type="NCBIfam" id="TIGR01614">
    <property type="entry name" value="PME_inhib"/>
    <property type="match status" value="1"/>
</dbReference>
<keyword evidence="7" id="KW-1185">Reference proteome</keyword>
<dbReference type="Proteomes" id="UP000237000">
    <property type="component" value="Unassembled WGS sequence"/>
</dbReference>
<organism evidence="6 7">
    <name type="scientific">Trema orientale</name>
    <name type="common">Charcoal tree</name>
    <name type="synonym">Celtis orientalis</name>
    <dbReference type="NCBI Taxonomy" id="63057"/>
    <lineage>
        <taxon>Eukaryota</taxon>
        <taxon>Viridiplantae</taxon>
        <taxon>Streptophyta</taxon>
        <taxon>Embryophyta</taxon>
        <taxon>Tracheophyta</taxon>
        <taxon>Spermatophyta</taxon>
        <taxon>Magnoliopsida</taxon>
        <taxon>eudicotyledons</taxon>
        <taxon>Gunneridae</taxon>
        <taxon>Pentapetalae</taxon>
        <taxon>rosids</taxon>
        <taxon>fabids</taxon>
        <taxon>Rosales</taxon>
        <taxon>Cannabaceae</taxon>
        <taxon>Trema</taxon>
    </lineage>
</organism>
<gene>
    <name evidence="6" type="ORF">TorRG33x02_154330</name>
</gene>
<protein>
    <submittedName>
        <fullName evidence="6">Pectinesterase inhibitor domain containing protein</fullName>
    </submittedName>
</protein>
<dbReference type="InterPro" id="IPR034086">
    <property type="entry name" value="PMEI_plant"/>
</dbReference>
<evidence type="ECO:0000256" key="4">
    <source>
        <dbReference type="SAM" id="SignalP"/>
    </source>
</evidence>
<dbReference type="FunCoup" id="A0A2P5ET82">
    <property type="interactions" value="18"/>
</dbReference>
<feature type="signal peptide" evidence="4">
    <location>
        <begin position="1"/>
        <end position="26"/>
    </location>
</feature>
<keyword evidence="2" id="KW-1015">Disulfide bond</keyword>
<feature type="domain" description="Pectinesterase inhibitor" evidence="5">
    <location>
        <begin position="38"/>
        <end position="187"/>
    </location>
</feature>
<dbReference type="SUPFAM" id="SSF101148">
    <property type="entry name" value="Plant invertase/pectin methylesterase inhibitor"/>
    <property type="match status" value="1"/>
</dbReference>
<proteinExistence type="inferred from homology"/>
<name>A0A2P5ET82_TREOI</name>
<reference evidence="7" key="1">
    <citation type="submission" date="2016-06" db="EMBL/GenBank/DDBJ databases">
        <title>Parallel loss of symbiosis genes in relatives of nitrogen-fixing non-legume Parasponia.</title>
        <authorList>
            <person name="Van Velzen R."/>
            <person name="Holmer R."/>
            <person name="Bu F."/>
            <person name="Rutten L."/>
            <person name="Van Zeijl A."/>
            <person name="Liu W."/>
            <person name="Santuari L."/>
            <person name="Cao Q."/>
            <person name="Sharma T."/>
            <person name="Shen D."/>
            <person name="Roswanjaya Y."/>
            <person name="Wardhani T."/>
            <person name="Kalhor M.S."/>
            <person name="Jansen J."/>
            <person name="Van den Hoogen J."/>
            <person name="Gungor B."/>
            <person name="Hartog M."/>
            <person name="Hontelez J."/>
            <person name="Verver J."/>
            <person name="Yang W.-C."/>
            <person name="Schijlen E."/>
            <person name="Repin R."/>
            <person name="Schilthuizen M."/>
            <person name="Schranz E."/>
            <person name="Heidstra R."/>
            <person name="Miyata K."/>
            <person name="Fedorova E."/>
            <person name="Kohlen W."/>
            <person name="Bisseling T."/>
            <person name="Smit S."/>
            <person name="Geurts R."/>
        </authorList>
    </citation>
    <scope>NUCLEOTIDE SEQUENCE [LARGE SCALE GENOMIC DNA]</scope>
    <source>
        <strain evidence="7">cv. RG33-2</strain>
    </source>
</reference>
<comment type="similarity">
    <text evidence="3">Belongs to the PMEI family.</text>
</comment>
<evidence type="ECO:0000256" key="3">
    <source>
        <dbReference type="ARBA" id="ARBA00038471"/>
    </source>
</evidence>
<dbReference type="Pfam" id="PF04043">
    <property type="entry name" value="PMEI"/>
    <property type="match status" value="1"/>
</dbReference>
<dbReference type="SMART" id="SM00856">
    <property type="entry name" value="PMEI"/>
    <property type="match status" value="1"/>
</dbReference>
<keyword evidence="1 4" id="KW-0732">Signal</keyword>
<evidence type="ECO:0000313" key="7">
    <source>
        <dbReference type="Proteomes" id="UP000237000"/>
    </source>
</evidence>
<dbReference type="AlphaFoldDB" id="A0A2P5ET82"/>
<evidence type="ECO:0000313" key="6">
    <source>
        <dbReference type="EMBL" id="PON88727.1"/>
    </source>
</evidence>
<sequence length="196" mass="21480">MALTIVSQSCCFVVVAATLMLDSAAAAATAVEQATNVKNEALVDYICKQAESYDFCFSILSGDVRTPSADIRGLALLSIALSIDQVSDTSDQKIPHLTFSHAAADHVDEHRMEVCKSDYGEALAMFRGAYVACSRRSYWEVIDWVKDGANKAIDCENIYRRHDPIRVSPISGDNHKLIRLAEITLIVIDALLRSTP</sequence>
<accession>A0A2P5ET82</accession>
<evidence type="ECO:0000256" key="2">
    <source>
        <dbReference type="ARBA" id="ARBA00023157"/>
    </source>
</evidence>